<keyword evidence="1" id="KW-0614">Plasmid</keyword>
<name>A0A897NRL6_9EURY</name>
<reference evidence="1" key="1">
    <citation type="submission" date="2020-11" db="EMBL/GenBank/DDBJ databases">
        <title>Carbohydrate-dependent, anaerobic sulfur respiration: A novel catabolism in halophilic archaea.</title>
        <authorList>
            <person name="Sorokin D.Y."/>
            <person name="Messina E."/>
            <person name="Smedile F."/>
            <person name="La Cono V."/>
            <person name="Hallsworth J.E."/>
            <person name="Yakimov M.M."/>
        </authorList>
    </citation>
    <scope>NUCLEOTIDE SEQUENCE</scope>
    <source>
        <strain evidence="1">HSR-Bgl</strain>
        <plasmid evidence="1">pHSR-Bgl01</plasmid>
    </source>
</reference>
<accession>A0A897NRL6</accession>
<protein>
    <recommendedName>
        <fullName evidence="3">Restriction endonuclease type IV Mrr domain-containing protein</fullName>
    </recommendedName>
</protein>
<sequence>MDIDLSYLDPSRFESLASDLLMEEAESVRTIDGSGGDDGIDCFKGQTQGEITIYQHKFFTGRLNHSRKSQIQSSYETAKENHSGLDRWCLLIALDFTPKEQQWFEETIEQDAEDIEVNIWNESKIENLVSKYDHIVDRYFQQSTLAAGRKANEAIEFLSGNPLEQVAGAGEKMTEIRSDHSHWGIEYHYDSQEGTHQVKADPEFPIELETSLDIGEEKLKKLEAGEKVEFSPEEVEKLEASPSTVIPDDGELSSLVIKPSYQDIERAVQLEAPSIGFRRKLTLEVTDISDNSISLSTTDTGLDLSFTYFENSSEGTFDYNVDFEGQPVHEVYESLDLLKSLINADDFLMRDLEDDKIVFRAESDPDTLPDEISLLDEFVTNLYIIESKTGTSFTFEDWDELDFENARIARDLLEGKVTKSTIDTFSAELEPGFDQMLVDEIDGDGVIEGASINFGGFEILVLGEYIEVGDVELEIPKAKIKNIGQIEEATDTGSGVSLEMIPIEQPPKMKPI</sequence>
<dbReference type="EMBL" id="CP064790">
    <property type="protein sequence ID" value="QSG13479.1"/>
    <property type="molecule type" value="Genomic_DNA"/>
</dbReference>
<dbReference type="Proteomes" id="UP000663305">
    <property type="component" value="Plasmid pHSR-Bgl01"/>
</dbReference>
<evidence type="ECO:0000313" key="2">
    <source>
        <dbReference type="Proteomes" id="UP000663305"/>
    </source>
</evidence>
<proteinExistence type="predicted"/>
<evidence type="ECO:0008006" key="3">
    <source>
        <dbReference type="Google" id="ProtNLM"/>
    </source>
</evidence>
<evidence type="ECO:0000313" key="1">
    <source>
        <dbReference type="EMBL" id="QSG13479.1"/>
    </source>
</evidence>
<organism evidence="1 2">
    <name type="scientific">Halapricum desulfuricans</name>
    <dbReference type="NCBI Taxonomy" id="2841257"/>
    <lineage>
        <taxon>Archaea</taxon>
        <taxon>Methanobacteriati</taxon>
        <taxon>Methanobacteriota</taxon>
        <taxon>Stenosarchaea group</taxon>
        <taxon>Halobacteria</taxon>
        <taxon>Halobacteriales</taxon>
        <taxon>Haloarculaceae</taxon>
        <taxon>Halapricum</taxon>
    </lineage>
</organism>
<gene>
    <name evidence="1" type="ORF">HSBGL_4065</name>
</gene>
<geneLocation type="plasmid" evidence="1 2">
    <name>pHSR-Bgl01</name>
</geneLocation>
<dbReference type="AlphaFoldDB" id="A0A897NRL6"/>